<dbReference type="Gene3D" id="3.40.50.1100">
    <property type="match status" value="2"/>
</dbReference>
<dbReference type="RefSeq" id="XP_012182159.1">
    <property type="nucleotide sequence ID" value="XM_012326769.1"/>
</dbReference>
<dbReference type="GO" id="GO:0004794">
    <property type="term" value="F:threonine deaminase activity"/>
    <property type="evidence" value="ECO:0007669"/>
    <property type="project" value="TreeGrafter"/>
</dbReference>
<reference evidence="8 9" key="1">
    <citation type="journal article" date="2012" name="Appl. Environ. Microbiol.">
        <title>Short-read sequencing for genomic analysis of the brown rot fungus Fibroporia radiculosa.</title>
        <authorList>
            <person name="Tang J.D."/>
            <person name="Perkins A.D."/>
            <person name="Sonstegard T.S."/>
            <person name="Schroeder S.G."/>
            <person name="Burgess S.C."/>
            <person name="Diehl S.V."/>
        </authorList>
    </citation>
    <scope>NUCLEOTIDE SEQUENCE [LARGE SCALE GENOMIC DNA]</scope>
    <source>
        <strain evidence="8 9">TFFH 294</strain>
    </source>
</reference>
<dbReference type="PANTHER" id="PTHR48078">
    <property type="entry name" value="THREONINE DEHYDRATASE, MITOCHONDRIAL-RELATED"/>
    <property type="match status" value="1"/>
</dbReference>
<dbReference type="InParanoid" id="J4IAG6"/>
<evidence type="ECO:0000256" key="5">
    <source>
        <dbReference type="ARBA" id="ARBA00023239"/>
    </source>
</evidence>
<accession>J4IAG6</accession>
<name>J4IAG6_9APHY</name>
<dbReference type="OrthoDB" id="7773036at2759"/>
<dbReference type="GO" id="GO:0009097">
    <property type="term" value="P:isoleucine biosynthetic process"/>
    <property type="evidence" value="ECO:0007669"/>
    <property type="project" value="TreeGrafter"/>
</dbReference>
<evidence type="ECO:0000256" key="4">
    <source>
        <dbReference type="ARBA" id="ARBA00022898"/>
    </source>
</evidence>
<sequence>MSVIVAGADTLWRETPLLFSPHISSRLGCNIYLKLENLHPSHSFKFRGISHFIQHAIRTHGRGVRLVIASGGNAGLAAACAANTLSVRCKVFLPEGASSSVLEFFEKECAEVVIEGKCYLQALKKAEEMVKTDPNAVMVPAYDDPLLWEGHGSMISEIVHQLPKGTKPDAIFCSVGGGGLAGGVMHGCKSVGWDDVPLITLETHGSNCFHQSLALNSTMPPATDMIPNEAEIKHIASHGVKVAHLPVLTSRASSLGASSPAPGVVRMALDREGGIRSVCVSDEFAMLLMIEYSNYGWAPTIRKEEHKMMVELACSTTLTPAYSPALFNKLVSRTATGEPKSVVFIVCGGFKISLKEIEEYRDIAERQLKSEGAWDVVCDGEWWSIEYK</sequence>
<dbReference type="GO" id="GO:0030170">
    <property type="term" value="F:pyridoxal phosphate binding"/>
    <property type="evidence" value="ECO:0007669"/>
    <property type="project" value="InterPro"/>
</dbReference>
<dbReference type="EMBL" id="HE797095">
    <property type="protein sequence ID" value="CCM02876.1"/>
    <property type="molecule type" value="Genomic_DNA"/>
</dbReference>
<evidence type="ECO:0000256" key="3">
    <source>
        <dbReference type="ARBA" id="ARBA00012093"/>
    </source>
</evidence>
<dbReference type="GeneID" id="24097787"/>
<evidence type="ECO:0000256" key="1">
    <source>
        <dbReference type="ARBA" id="ARBA00001933"/>
    </source>
</evidence>
<keyword evidence="5" id="KW-0456">Lyase</keyword>
<dbReference type="GO" id="GO:0006567">
    <property type="term" value="P:L-threonine catabolic process"/>
    <property type="evidence" value="ECO:0007669"/>
    <property type="project" value="TreeGrafter"/>
</dbReference>
<dbReference type="InterPro" id="IPR000634">
    <property type="entry name" value="Ser/Thr_deHydtase_PyrdxlP-BS"/>
</dbReference>
<evidence type="ECO:0000256" key="2">
    <source>
        <dbReference type="ARBA" id="ARBA00010869"/>
    </source>
</evidence>
<evidence type="ECO:0000259" key="7">
    <source>
        <dbReference type="Pfam" id="PF00291"/>
    </source>
</evidence>
<dbReference type="PANTHER" id="PTHR48078:SF2">
    <property type="entry name" value="CATABOLIC L-SERINE_THREONINE DEHYDRATASE"/>
    <property type="match status" value="1"/>
</dbReference>
<evidence type="ECO:0000313" key="9">
    <source>
        <dbReference type="Proteomes" id="UP000006352"/>
    </source>
</evidence>
<proteinExistence type="inferred from homology"/>
<organism evidence="8 9">
    <name type="scientific">Fibroporia radiculosa</name>
    <dbReference type="NCBI Taxonomy" id="599839"/>
    <lineage>
        <taxon>Eukaryota</taxon>
        <taxon>Fungi</taxon>
        <taxon>Dikarya</taxon>
        <taxon>Basidiomycota</taxon>
        <taxon>Agaricomycotina</taxon>
        <taxon>Agaricomycetes</taxon>
        <taxon>Polyporales</taxon>
        <taxon>Fibroporiaceae</taxon>
        <taxon>Fibroporia</taxon>
    </lineage>
</organism>
<dbReference type="Proteomes" id="UP000006352">
    <property type="component" value="Unassembled WGS sequence"/>
</dbReference>
<dbReference type="InterPro" id="IPR036052">
    <property type="entry name" value="TrpB-like_PALP_sf"/>
</dbReference>
<dbReference type="Pfam" id="PF00291">
    <property type="entry name" value="PALP"/>
    <property type="match status" value="1"/>
</dbReference>
<evidence type="ECO:0000256" key="6">
    <source>
        <dbReference type="ARBA" id="ARBA00049406"/>
    </source>
</evidence>
<dbReference type="EC" id="4.3.1.17" evidence="3"/>
<comment type="cofactor">
    <cofactor evidence="1">
        <name>pyridoxal 5'-phosphate</name>
        <dbReference type="ChEBI" id="CHEBI:597326"/>
    </cofactor>
</comment>
<dbReference type="InterPro" id="IPR050147">
    <property type="entry name" value="Ser/Thr_Dehydratase"/>
</dbReference>
<dbReference type="STRING" id="599839.J4IAG6"/>
<dbReference type="SUPFAM" id="SSF53686">
    <property type="entry name" value="Tryptophan synthase beta subunit-like PLP-dependent enzymes"/>
    <property type="match status" value="1"/>
</dbReference>
<comment type="catalytic activity">
    <reaction evidence="6">
        <text>L-serine = pyruvate + NH4(+)</text>
        <dbReference type="Rhea" id="RHEA:19169"/>
        <dbReference type="ChEBI" id="CHEBI:15361"/>
        <dbReference type="ChEBI" id="CHEBI:28938"/>
        <dbReference type="ChEBI" id="CHEBI:33384"/>
        <dbReference type="EC" id="4.3.1.17"/>
    </reaction>
</comment>
<keyword evidence="4" id="KW-0663">Pyridoxal phosphate</keyword>
<protein>
    <recommendedName>
        <fullName evidence="3">L-serine ammonia-lyase</fullName>
        <ecNumber evidence="3">4.3.1.17</ecNumber>
    </recommendedName>
</protein>
<dbReference type="GO" id="GO:0006565">
    <property type="term" value="P:L-serine catabolic process"/>
    <property type="evidence" value="ECO:0007669"/>
    <property type="project" value="TreeGrafter"/>
</dbReference>
<dbReference type="AlphaFoldDB" id="J4IAG6"/>
<keyword evidence="9" id="KW-1185">Reference proteome</keyword>
<feature type="domain" description="Tryptophan synthase beta chain-like PALP" evidence="7">
    <location>
        <begin position="11"/>
        <end position="348"/>
    </location>
</feature>
<comment type="similarity">
    <text evidence="2">Belongs to the serine/threonine dehydratase family.</text>
</comment>
<dbReference type="InterPro" id="IPR001926">
    <property type="entry name" value="TrpB-like_PALP"/>
</dbReference>
<dbReference type="PROSITE" id="PS00165">
    <property type="entry name" value="DEHYDRATASE_SER_THR"/>
    <property type="match status" value="1"/>
</dbReference>
<dbReference type="GO" id="GO:0003941">
    <property type="term" value="F:L-serine ammonia-lyase activity"/>
    <property type="evidence" value="ECO:0007669"/>
    <property type="project" value="UniProtKB-EC"/>
</dbReference>
<dbReference type="HOGENOM" id="CLU_021152_3_0_1"/>
<gene>
    <name evidence="8" type="ORF">FIBRA_04990</name>
</gene>
<evidence type="ECO:0000313" key="8">
    <source>
        <dbReference type="EMBL" id="CCM02876.1"/>
    </source>
</evidence>